<dbReference type="Proteomes" id="UP000286134">
    <property type="component" value="Unassembled WGS sequence"/>
</dbReference>
<feature type="region of interest" description="Disordered" evidence="1">
    <location>
        <begin position="438"/>
        <end position="463"/>
    </location>
</feature>
<dbReference type="OrthoDB" id="284473at2759"/>
<accession>A0A420I0B6</accession>
<feature type="compositionally biased region" description="Low complexity" evidence="1">
    <location>
        <begin position="380"/>
        <end position="389"/>
    </location>
</feature>
<reference evidence="2 3" key="1">
    <citation type="journal article" date="2018" name="BMC Genomics">
        <title>Comparative genome analyses reveal sequence features reflecting distinct modes of host-adaptation between dicot and monocot powdery mildew.</title>
        <authorList>
            <person name="Wu Y."/>
            <person name="Ma X."/>
            <person name="Pan Z."/>
            <person name="Kale S.D."/>
            <person name="Song Y."/>
            <person name="King H."/>
            <person name="Zhang Q."/>
            <person name="Presley C."/>
            <person name="Deng X."/>
            <person name="Wei C.I."/>
            <person name="Xiao S."/>
        </authorList>
    </citation>
    <scope>NUCLEOTIDE SEQUENCE [LARGE SCALE GENOMIC DNA]</scope>
    <source>
        <strain evidence="2">UMSG2</strain>
    </source>
</reference>
<keyword evidence="3" id="KW-1185">Reference proteome</keyword>
<feature type="compositionally biased region" description="Polar residues" evidence="1">
    <location>
        <begin position="203"/>
        <end position="214"/>
    </location>
</feature>
<dbReference type="AlphaFoldDB" id="A0A420I0B6"/>
<feature type="compositionally biased region" description="Low complexity" evidence="1">
    <location>
        <begin position="299"/>
        <end position="312"/>
    </location>
</feature>
<comment type="caution">
    <text evidence="2">The sequence shown here is derived from an EMBL/GenBank/DDBJ whole genome shotgun (WGS) entry which is preliminary data.</text>
</comment>
<feature type="region of interest" description="Disordered" evidence="1">
    <location>
        <begin position="203"/>
        <end position="355"/>
    </location>
</feature>
<name>A0A420I0B6_9PEZI</name>
<organism evidence="2 3">
    <name type="scientific">Erysiphe neolycopersici</name>
    <dbReference type="NCBI Taxonomy" id="212602"/>
    <lineage>
        <taxon>Eukaryota</taxon>
        <taxon>Fungi</taxon>
        <taxon>Dikarya</taxon>
        <taxon>Ascomycota</taxon>
        <taxon>Pezizomycotina</taxon>
        <taxon>Leotiomycetes</taxon>
        <taxon>Erysiphales</taxon>
        <taxon>Erysiphaceae</taxon>
        <taxon>Erysiphe</taxon>
    </lineage>
</organism>
<feature type="region of interest" description="Disordered" evidence="1">
    <location>
        <begin position="127"/>
        <end position="167"/>
    </location>
</feature>
<feature type="compositionally biased region" description="Basic residues" evidence="1">
    <location>
        <begin position="331"/>
        <end position="340"/>
    </location>
</feature>
<proteinExistence type="predicted"/>
<feature type="region of interest" description="Disordered" evidence="1">
    <location>
        <begin position="576"/>
        <end position="654"/>
    </location>
</feature>
<gene>
    <name evidence="2" type="ORF">OnM2_027017</name>
</gene>
<feature type="compositionally biased region" description="Polar residues" evidence="1">
    <location>
        <begin position="144"/>
        <end position="167"/>
    </location>
</feature>
<dbReference type="STRING" id="212602.A0A420I0B6"/>
<evidence type="ECO:0000313" key="3">
    <source>
        <dbReference type="Proteomes" id="UP000286134"/>
    </source>
</evidence>
<evidence type="ECO:0000256" key="1">
    <source>
        <dbReference type="SAM" id="MobiDB-lite"/>
    </source>
</evidence>
<feature type="compositionally biased region" description="Polar residues" evidence="1">
    <location>
        <begin position="313"/>
        <end position="330"/>
    </location>
</feature>
<evidence type="ECO:0000313" key="2">
    <source>
        <dbReference type="EMBL" id="RKF63124.1"/>
    </source>
</evidence>
<feature type="compositionally biased region" description="Polar residues" evidence="1">
    <location>
        <begin position="621"/>
        <end position="634"/>
    </location>
</feature>
<feature type="compositionally biased region" description="Basic residues" evidence="1">
    <location>
        <begin position="453"/>
        <end position="462"/>
    </location>
</feature>
<sequence>MGIQDGNDFDSCLFAAIDRQIIALKSKILQAGPFLLLIDDQTSYPYTSSNHYSGTPFEPYEVRHLQYLTMMNYENRGVALPCSDWHDEIESCSPAAIALQIQGPPTTNKSTRPPSKKISIADYKKLRKDGPSKQVSDSCEVRSRASSIGSTEPLSCGPSSEITQESKTAVDRAGILRSQLANQKIEAKRIALQNLNTSFTHNLISNRNTPTPAISITDPHVTKPKLRSPLRPVIKHPLPPRPQSPKRGRDVKLPYNNLRQQKRPIENTSSPPHKQAQKRLKNNIANVPSVSKDLNFQKSGNSNPSRISSNPSLESAQLSPSTQRDPNYNQKRTKPRKRTPIKIPDRLSPLPDDLDDFDLEHSDNLGDLGDLDDCDELSSQISSAKSNSSENYVNVKSRSSSPPFVFPRLLSPDLPLIVEQQLSRLQKKNINLNSVEARHEEVRQPGTPGVARRNTKVGHPPKRSSDIIEVNVKSKNKYGIPTTRTSEEVKSFVVKIKYKKRRAKDIERILRMTPKLELEAQRLANLKDKKDENTNSGVPLKITSSDTASKISKNISTKKRISEISEALSSPAKGIKTYKDDTVRPNSSHDTLKSPALLKNNHLSTPKKNDIKGIKMCKIPSTDSNNTHSPNVSTPVPAGKRSNKNNSSTSNPVHQCDVSRFVSEALTLKRKMDSELKTKDIDARKYLSDIETRAGLCTGIECLLAYYSAFSVKKDKRPSDRANNWESTIGLLEFVFRTSEPFLLLHTLAAQLFALVKEELNRNYLEHVSIMKEASSELLEKIVRNAQSRDRYWMLASKGQDVLQKMGFANSVGPWTCWHDGREYFLKVLAEYEHAEKLGWKASFQ</sequence>
<feature type="region of interest" description="Disordered" evidence="1">
    <location>
        <begin position="380"/>
        <end position="401"/>
    </location>
</feature>
<dbReference type="EMBL" id="MCFK01002789">
    <property type="protein sequence ID" value="RKF63124.1"/>
    <property type="molecule type" value="Genomic_DNA"/>
</dbReference>
<feature type="compositionally biased region" description="Polar residues" evidence="1">
    <location>
        <begin position="283"/>
        <end position="298"/>
    </location>
</feature>
<protein>
    <submittedName>
        <fullName evidence="2">Uncharacterized protein</fullName>
    </submittedName>
</protein>